<accession>A0A848K9M0</accession>
<dbReference type="InterPro" id="IPR011008">
    <property type="entry name" value="Dimeric_a/b-barrel"/>
</dbReference>
<organism evidence="1 2">
    <name type="scientific">Antrihabitans stalactiti</name>
    <dbReference type="NCBI Taxonomy" id="2584121"/>
    <lineage>
        <taxon>Bacteria</taxon>
        <taxon>Bacillati</taxon>
        <taxon>Actinomycetota</taxon>
        <taxon>Actinomycetes</taxon>
        <taxon>Mycobacteriales</taxon>
        <taxon>Nocardiaceae</taxon>
        <taxon>Antrihabitans</taxon>
    </lineage>
</organism>
<gene>
    <name evidence="1" type="ORF">FGL95_08720</name>
</gene>
<dbReference type="Proteomes" id="UP000535543">
    <property type="component" value="Unassembled WGS sequence"/>
</dbReference>
<comment type="caution">
    <text evidence="1">The sequence shown here is derived from an EMBL/GenBank/DDBJ whole genome shotgun (WGS) entry which is preliminary data.</text>
</comment>
<dbReference type="RefSeq" id="WP_169585807.1">
    <property type="nucleotide sequence ID" value="NZ_VCQU01000002.1"/>
</dbReference>
<proteinExistence type="predicted"/>
<sequence>MRYISWVRSDKEYGAPPQALTDAMAKAGEEAFKNGTMVDMGGLSTLREGGAKLRLSGGTIVDGPYSEAKELVGGYAIQNYNSLEEAREGAVWLLQLHKDLWPGWEGEVEVRQMYRPEDF</sequence>
<keyword evidence="2" id="KW-1185">Reference proteome</keyword>
<evidence type="ECO:0000313" key="2">
    <source>
        <dbReference type="Proteomes" id="UP000535543"/>
    </source>
</evidence>
<dbReference type="PANTHER" id="PTHR35174">
    <property type="entry name" value="BLL7171 PROTEIN-RELATED"/>
    <property type="match status" value="1"/>
</dbReference>
<dbReference type="PANTHER" id="PTHR35174:SF1">
    <property type="entry name" value="BLL0086 PROTEIN"/>
    <property type="match status" value="1"/>
</dbReference>
<protein>
    <recommendedName>
        <fullName evidence="3">YCII-related domain-containing protein</fullName>
    </recommendedName>
</protein>
<dbReference type="AlphaFoldDB" id="A0A848K9M0"/>
<name>A0A848K9M0_9NOCA</name>
<reference evidence="1 2" key="2">
    <citation type="submission" date="2020-06" db="EMBL/GenBank/DDBJ databases">
        <title>Antribacter stalactiti gen. nov., sp. nov., a new member of the family Nacardiaceae isolated from a cave.</title>
        <authorList>
            <person name="Kim I.S."/>
        </authorList>
    </citation>
    <scope>NUCLEOTIDE SEQUENCE [LARGE SCALE GENOMIC DNA]</scope>
    <source>
        <strain evidence="1 2">YC2-7</strain>
    </source>
</reference>
<reference evidence="1 2" key="1">
    <citation type="submission" date="2019-05" db="EMBL/GenBank/DDBJ databases">
        <authorList>
            <person name="Lee S.D."/>
        </authorList>
    </citation>
    <scope>NUCLEOTIDE SEQUENCE [LARGE SCALE GENOMIC DNA]</scope>
    <source>
        <strain evidence="1 2">YC2-7</strain>
    </source>
</reference>
<evidence type="ECO:0008006" key="3">
    <source>
        <dbReference type="Google" id="ProtNLM"/>
    </source>
</evidence>
<evidence type="ECO:0000313" key="1">
    <source>
        <dbReference type="EMBL" id="NMN95111.1"/>
    </source>
</evidence>
<dbReference type="Gene3D" id="3.30.70.1060">
    <property type="entry name" value="Dimeric alpha+beta barrel"/>
    <property type="match status" value="1"/>
</dbReference>
<dbReference type="EMBL" id="VCQU01000002">
    <property type="protein sequence ID" value="NMN95111.1"/>
    <property type="molecule type" value="Genomic_DNA"/>
</dbReference>
<dbReference type="SUPFAM" id="SSF54909">
    <property type="entry name" value="Dimeric alpha+beta barrel"/>
    <property type="match status" value="1"/>
</dbReference>